<name>A0AC35TME0_9BILA</name>
<proteinExistence type="predicted"/>
<evidence type="ECO:0000313" key="1">
    <source>
        <dbReference type="Proteomes" id="UP000095286"/>
    </source>
</evidence>
<sequence length="573" mass="66161">MSYNLDVDYSLLCESKIGNTQLIEDEGYCFERIMNMWRTKIHCINRRLASADFGDVKQILAQFEGMKDVDESFDVQHLIPRSDIYSNQVYQFSKIGNNDGCCHECYFETFNFDSTLRNPHIDIPYIMRLKKLSGDDEHQEDSFKLQMFLRNEDITKGEWLVSTAFPRIDKWFFNMDFTKDNSSFPPSLINNEQYALRYRNIKATIGKEIVSKWTEKTDPQKFVYEDCGIATYLLQYWDSHDIKPYFADVGCGNGLLTYILALQQVNGCGIDLRARNIWSEFKDKCCLVEKALVPSSENVATIGLPDICNFLIGNHSDELTPWIIVMAARKRCSFFILPCCPFDFYGKFTKIPATVNKEDVWCGSQGNSIYHNYLSYLKGLITKLGFKVEVDRLKIPSTKRICLIGTIPESGLIHNLDQVIDSILKDSEKNLKNVFVPREKVEQMRNCTNISLDIRNDITERIFKKLLQQNEMSVYCGGTWHTGGSMSVLEAFKLLNEEEVKLMKNQNGGFKTFLKNQHQVFKIHSGKVFIKNWAQEIVRIDATKLNVKKTNCWFVANHPDGCPLSSQKCLFIH</sequence>
<reference evidence="2" key="1">
    <citation type="submission" date="2016-11" db="UniProtKB">
        <authorList>
            <consortium name="WormBaseParasite"/>
        </authorList>
    </citation>
    <scope>IDENTIFICATION</scope>
    <source>
        <strain evidence="2">KR3021</strain>
    </source>
</reference>
<accession>A0AC35TME0</accession>
<dbReference type="WBParaSite" id="RSKR_0000209600.1">
    <property type="protein sequence ID" value="RSKR_0000209600.1"/>
    <property type="gene ID" value="RSKR_0000209600"/>
</dbReference>
<dbReference type="Proteomes" id="UP000095286">
    <property type="component" value="Unplaced"/>
</dbReference>
<protein>
    <submittedName>
        <fullName evidence="2">tRNA (uracil-O(2)-)-methyltransferase</fullName>
    </submittedName>
</protein>
<evidence type="ECO:0000313" key="2">
    <source>
        <dbReference type="WBParaSite" id="RSKR_0000209600.1"/>
    </source>
</evidence>
<organism evidence="1 2">
    <name type="scientific">Rhabditophanes sp. KR3021</name>
    <dbReference type="NCBI Taxonomy" id="114890"/>
    <lineage>
        <taxon>Eukaryota</taxon>
        <taxon>Metazoa</taxon>
        <taxon>Ecdysozoa</taxon>
        <taxon>Nematoda</taxon>
        <taxon>Chromadorea</taxon>
        <taxon>Rhabditida</taxon>
        <taxon>Tylenchina</taxon>
        <taxon>Panagrolaimomorpha</taxon>
        <taxon>Strongyloidoidea</taxon>
        <taxon>Alloionematidae</taxon>
        <taxon>Rhabditophanes</taxon>
    </lineage>
</organism>